<evidence type="ECO:0000313" key="1">
    <source>
        <dbReference type="Proteomes" id="UP000887566"/>
    </source>
</evidence>
<dbReference type="AlphaFoldDB" id="A0A914VIT2"/>
<reference evidence="2" key="1">
    <citation type="submission" date="2022-11" db="UniProtKB">
        <authorList>
            <consortium name="WormBaseParasite"/>
        </authorList>
    </citation>
    <scope>IDENTIFICATION</scope>
</reference>
<sequence length="110" mass="12268">MGTIMAAITVLTVFLAPSRERMSKLHRSEITNWFLRFFEPQRRGRTSDGSDGNFFLPPAVVIATPMATIGERLPFSPSVTLSATHNRSRYRRFQRALSPAAATIFHSATA</sequence>
<organism evidence="1 2">
    <name type="scientific">Plectus sambesii</name>
    <dbReference type="NCBI Taxonomy" id="2011161"/>
    <lineage>
        <taxon>Eukaryota</taxon>
        <taxon>Metazoa</taxon>
        <taxon>Ecdysozoa</taxon>
        <taxon>Nematoda</taxon>
        <taxon>Chromadorea</taxon>
        <taxon>Plectida</taxon>
        <taxon>Plectina</taxon>
        <taxon>Plectoidea</taxon>
        <taxon>Plectidae</taxon>
        <taxon>Plectus</taxon>
    </lineage>
</organism>
<dbReference type="WBParaSite" id="PSAMB.scaffold205size65943.g3294.t1">
    <property type="protein sequence ID" value="PSAMB.scaffold205size65943.g3294.t1"/>
    <property type="gene ID" value="PSAMB.scaffold205size65943.g3294"/>
</dbReference>
<dbReference type="Proteomes" id="UP000887566">
    <property type="component" value="Unplaced"/>
</dbReference>
<accession>A0A914VIT2</accession>
<evidence type="ECO:0000313" key="2">
    <source>
        <dbReference type="WBParaSite" id="PSAMB.scaffold205size65943.g3294.t1"/>
    </source>
</evidence>
<name>A0A914VIT2_9BILA</name>
<protein>
    <submittedName>
        <fullName evidence="2">Secreted protein</fullName>
    </submittedName>
</protein>
<proteinExistence type="predicted"/>
<keyword evidence="1" id="KW-1185">Reference proteome</keyword>